<evidence type="ECO:0000256" key="8">
    <source>
        <dbReference type="ARBA" id="ARBA00023012"/>
    </source>
</evidence>
<dbReference type="InterPro" id="IPR036890">
    <property type="entry name" value="HATPase_C_sf"/>
</dbReference>
<feature type="domain" description="PAC" evidence="16">
    <location>
        <begin position="364"/>
        <end position="419"/>
    </location>
</feature>
<dbReference type="FunFam" id="3.30.565.10:FF:000010">
    <property type="entry name" value="Sensor histidine kinase RcsC"/>
    <property type="match status" value="1"/>
</dbReference>
<evidence type="ECO:0000256" key="7">
    <source>
        <dbReference type="ARBA" id="ARBA00022840"/>
    </source>
</evidence>
<keyword evidence="18" id="KW-1185">Reference proteome</keyword>
<dbReference type="InterPro" id="IPR003661">
    <property type="entry name" value="HisK_dim/P_dom"/>
</dbReference>
<dbReference type="InterPro" id="IPR000700">
    <property type="entry name" value="PAS-assoc_C"/>
</dbReference>
<dbReference type="CDD" id="cd17546">
    <property type="entry name" value="REC_hyHK_CKI1_RcsC-like"/>
    <property type="match status" value="1"/>
</dbReference>
<dbReference type="InterPro" id="IPR011006">
    <property type="entry name" value="CheY-like_superfamily"/>
</dbReference>
<accession>H8Z516</accession>
<feature type="domain" description="PAS" evidence="15">
    <location>
        <begin position="182"/>
        <end position="227"/>
    </location>
</feature>
<dbReference type="InterPro" id="IPR000014">
    <property type="entry name" value="PAS"/>
</dbReference>
<evidence type="ECO:0000256" key="12">
    <source>
        <dbReference type="SAM" id="Coils"/>
    </source>
</evidence>
<dbReference type="Pfam" id="PF08448">
    <property type="entry name" value="PAS_4"/>
    <property type="match status" value="1"/>
</dbReference>
<dbReference type="Pfam" id="PF00512">
    <property type="entry name" value="HisKA"/>
    <property type="match status" value="1"/>
</dbReference>
<reference evidence="17 18" key="2">
    <citation type="submission" date="2011-11" db="EMBL/GenBank/DDBJ databases">
        <authorList>
            <consortium name="US DOE Joint Genome Institute"/>
            <person name="Lucas S."/>
            <person name="Han J."/>
            <person name="Lapidus A."/>
            <person name="Cheng J.-F."/>
            <person name="Goodwin L."/>
            <person name="Pitluck S."/>
            <person name="Peters L."/>
            <person name="Ovchinnikova G."/>
            <person name="Zhang X."/>
            <person name="Detter J.C."/>
            <person name="Han C."/>
            <person name="Tapia R."/>
            <person name="Land M."/>
            <person name="Hauser L."/>
            <person name="Kyrpides N."/>
            <person name="Ivanova N."/>
            <person name="Pagani I."/>
            <person name="Vogl K."/>
            <person name="Liu Z."/>
            <person name="Overmann J."/>
            <person name="Frigaard N.-U."/>
            <person name="Bryant D."/>
            <person name="Woyke T."/>
        </authorList>
    </citation>
    <scope>NUCLEOTIDE SEQUENCE [LARGE SCALE GENOMIC DNA]</scope>
    <source>
        <strain evidence="17 18">970</strain>
    </source>
</reference>
<sequence length="1082" mass="120463">MQPQKTGHCDGLTADRAQTAEQALVASERRLLRVLDNLDALVYVSDLDSDEILFVNAYGRGLFGDIEGQTCWQALHGRNARCDDCSHEHLFDSNGQPGGVRHWEVQNARNGRRYDCRDQAIAWTDSHYARLQIAFDITERVENAERLALVERELRGERDLFSAGPVVTVVWSLEPGWPIRRVSRNAEAILGYTPEELCAPEFRFIQLIHPEDVTRTSDEVAAHLAAGDQNFKQSYRLEVRDWVGLSYRWFYDFSQVVRAADGTVTEVRGYLFDQTRLKEVEDALARERERLAGIIDGTHAGTWEWRPETGDLFVNARWAEILGYSMEQLWPVTMDTWAAMVHPEDRELVRGKIYAHLHGKTPFYSCEMRLRHRDGSWLWTAVRGRVAQWSVSQPSRALWMLGTLQDINARRRSEQRFEQVTAHSRLVAWEVDANGLFTYLSDGVERVIGYSPTELVGHKHFYDLHPPEEREAFKEAALKVFAQRQAFEGMENPVQAADGRRIWVETNGIPVLDADGELRGYCGTDLDITERKRAEQALEATTAHAQELAEQAESANRAKSDFLANVSHELRTPLNGIMGMTQLLLASELTPDQQRNCEIVYQSSEALLRLIEDLLDFSCIETGLLKLERRAFDLVQLLDDCGAALAYRAHQKGLELICALDPEVPTQLWGDPGRLRQVLTNLVGNAIKFTSQGEVRVRVALIEHRLDTLVLRFSVCDTGIGLAPEASARLFEKFTQVDASSAREYGGVGLGLAIAHQLTQMMDGEIGVTSQPGQGAEFWFTARLGVQTQVARPATLPARLCGQRVLVVDANQSSCDALVERLHHFGLRTLALGDGQEALARVYAQLSAGDPFSLALLAEQLPGLATTALARAIRAEPRLDDLRLVLMPALTAPPSAGTDEHQSYWAVLPKPVRQRDLRELLGRLVPGEVPGPASTSDRLPVLPRLDTSARVLVVDDNLTNRQVALGLLERFSVNALAVSDGESALERLAAEAFDLVLLDIQMPGLDGLEVTQRLRGQVPGFEPASPALIIVAMTAHARSVDRERCLAAGMNDYLAKPLRPESVAEVLGKWLAAAPPQTQETT</sequence>
<dbReference type="Pfam" id="PF02518">
    <property type="entry name" value="HATPase_c"/>
    <property type="match status" value="1"/>
</dbReference>
<feature type="domain" description="Response regulatory" evidence="14">
    <location>
        <begin position="950"/>
        <end position="1071"/>
    </location>
</feature>
<feature type="domain" description="PAS" evidence="15">
    <location>
        <begin position="413"/>
        <end position="485"/>
    </location>
</feature>
<keyword evidence="12" id="KW-0175">Coiled coil</keyword>
<dbReference type="InterPro" id="IPR004358">
    <property type="entry name" value="Sig_transdc_His_kin-like_C"/>
</dbReference>
<dbReference type="EC" id="2.7.13.3" evidence="2"/>
<reference evidence="18" key="1">
    <citation type="submission" date="2011-06" db="EMBL/GenBank/DDBJ databases">
        <authorList>
            <consortium name="US DOE Joint Genome Institute (JGI-PGF)"/>
            <person name="Lucas S."/>
            <person name="Han J."/>
            <person name="Lapidus A."/>
            <person name="Cheng J.-F."/>
            <person name="Goodwin L."/>
            <person name="Pitluck S."/>
            <person name="Peters L."/>
            <person name="Land M.L."/>
            <person name="Hauser L."/>
            <person name="Vogl K."/>
            <person name="Liu Z."/>
            <person name="Overmann J."/>
            <person name="Frigaard N.-U."/>
            <person name="Bryant D.A."/>
            <person name="Woyke T.J."/>
        </authorList>
    </citation>
    <scope>NUCLEOTIDE SEQUENCE [LARGE SCALE GENOMIC DNA]</scope>
    <source>
        <strain evidence="18">970</strain>
    </source>
</reference>
<keyword evidence="3 11" id="KW-0597">Phosphoprotein</keyword>
<dbReference type="InterPro" id="IPR035965">
    <property type="entry name" value="PAS-like_dom_sf"/>
</dbReference>
<gene>
    <name evidence="17" type="ORF">Thi970DRAFT_04057</name>
</gene>
<dbReference type="HOGENOM" id="CLU_000445_114_15_6"/>
<comment type="subunit">
    <text evidence="9">At low DSF concentrations, interacts with RpfF.</text>
</comment>
<name>H8Z516_9GAMM</name>
<evidence type="ECO:0000256" key="11">
    <source>
        <dbReference type="PROSITE-ProRule" id="PRU00169"/>
    </source>
</evidence>
<dbReference type="GO" id="GO:0000155">
    <property type="term" value="F:phosphorelay sensor kinase activity"/>
    <property type="evidence" value="ECO:0007669"/>
    <property type="project" value="InterPro"/>
</dbReference>
<keyword evidence="6" id="KW-0418">Kinase</keyword>
<dbReference type="CDD" id="cd00082">
    <property type="entry name" value="HisKA"/>
    <property type="match status" value="1"/>
</dbReference>
<evidence type="ECO:0000313" key="18">
    <source>
        <dbReference type="Proteomes" id="UP000002964"/>
    </source>
</evidence>
<dbReference type="GO" id="GO:0005524">
    <property type="term" value="F:ATP binding"/>
    <property type="evidence" value="ECO:0007669"/>
    <property type="project" value="UniProtKB-KW"/>
</dbReference>
<dbReference type="EMBL" id="JH603170">
    <property type="protein sequence ID" value="EIC20423.1"/>
    <property type="molecule type" value="Genomic_DNA"/>
</dbReference>
<comment type="catalytic activity">
    <reaction evidence="1">
        <text>ATP + protein L-histidine = ADP + protein N-phospho-L-histidine.</text>
        <dbReference type="EC" id="2.7.13.3"/>
    </reaction>
</comment>
<evidence type="ECO:0000256" key="9">
    <source>
        <dbReference type="ARBA" id="ARBA00064003"/>
    </source>
</evidence>
<dbReference type="InterPro" id="IPR036097">
    <property type="entry name" value="HisK_dim/P_sf"/>
</dbReference>
<dbReference type="SMART" id="SM00086">
    <property type="entry name" value="PAC"/>
    <property type="match status" value="3"/>
</dbReference>
<dbReference type="PRINTS" id="PR00344">
    <property type="entry name" value="BCTRLSENSOR"/>
</dbReference>
<evidence type="ECO:0000256" key="2">
    <source>
        <dbReference type="ARBA" id="ARBA00012438"/>
    </source>
</evidence>
<feature type="modified residue" description="4-aspartylphosphate" evidence="11">
    <location>
        <position position="999"/>
    </location>
</feature>
<dbReference type="CDD" id="cd16922">
    <property type="entry name" value="HATPase_EvgS-ArcB-TorS-like"/>
    <property type="match status" value="1"/>
</dbReference>
<dbReference type="PROSITE" id="PS50109">
    <property type="entry name" value="HIS_KIN"/>
    <property type="match status" value="1"/>
</dbReference>
<evidence type="ECO:0000259" key="16">
    <source>
        <dbReference type="PROSITE" id="PS50113"/>
    </source>
</evidence>
<dbReference type="InterPro" id="IPR013656">
    <property type="entry name" value="PAS_4"/>
</dbReference>
<dbReference type="SUPFAM" id="SSF55785">
    <property type="entry name" value="PYP-like sensor domain (PAS domain)"/>
    <property type="match status" value="4"/>
</dbReference>
<evidence type="ECO:0000256" key="3">
    <source>
        <dbReference type="ARBA" id="ARBA00022553"/>
    </source>
</evidence>
<dbReference type="Gene3D" id="3.40.50.2300">
    <property type="match status" value="2"/>
</dbReference>
<dbReference type="SMART" id="SM00091">
    <property type="entry name" value="PAS"/>
    <property type="match status" value="4"/>
</dbReference>
<feature type="coiled-coil region" evidence="12">
    <location>
        <begin position="531"/>
        <end position="565"/>
    </location>
</feature>
<dbReference type="Gene3D" id="3.30.565.10">
    <property type="entry name" value="Histidine kinase-like ATPase, C-terminal domain"/>
    <property type="match status" value="1"/>
</dbReference>
<evidence type="ECO:0000259" key="14">
    <source>
        <dbReference type="PROSITE" id="PS50110"/>
    </source>
</evidence>
<feature type="domain" description="PAC" evidence="16">
    <location>
        <begin position="488"/>
        <end position="540"/>
    </location>
</feature>
<dbReference type="SMART" id="SM00388">
    <property type="entry name" value="HisKA"/>
    <property type="match status" value="1"/>
</dbReference>
<feature type="domain" description="PAS" evidence="15">
    <location>
        <begin position="287"/>
        <end position="360"/>
    </location>
</feature>
<dbReference type="eggNOG" id="COG0642">
    <property type="taxonomic scope" value="Bacteria"/>
</dbReference>
<dbReference type="SMART" id="SM00387">
    <property type="entry name" value="HATPase_c"/>
    <property type="match status" value="1"/>
</dbReference>
<dbReference type="STRING" id="631362.Thi970DRAFT_04057"/>
<dbReference type="FunFam" id="1.10.287.130:FF:000002">
    <property type="entry name" value="Two-component osmosensing histidine kinase"/>
    <property type="match status" value="1"/>
</dbReference>
<feature type="domain" description="Response regulatory" evidence="14">
    <location>
        <begin position="804"/>
        <end position="925"/>
    </location>
</feature>
<protein>
    <recommendedName>
        <fullName evidence="10">Sensory/regulatory protein RpfC</fullName>
        <ecNumber evidence="2">2.7.13.3</ecNumber>
    </recommendedName>
</protein>
<dbReference type="SMART" id="SM00448">
    <property type="entry name" value="REC"/>
    <property type="match status" value="2"/>
</dbReference>
<dbReference type="InterPro" id="IPR005467">
    <property type="entry name" value="His_kinase_dom"/>
</dbReference>
<dbReference type="CDD" id="cd00130">
    <property type="entry name" value="PAS"/>
    <property type="match status" value="3"/>
</dbReference>
<dbReference type="InterPro" id="IPR001789">
    <property type="entry name" value="Sig_transdc_resp-reg_receiver"/>
</dbReference>
<dbReference type="Gene3D" id="3.30.450.20">
    <property type="entry name" value="PAS domain"/>
    <property type="match status" value="4"/>
</dbReference>
<evidence type="ECO:0000256" key="5">
    <source>
        <dbReference type="ARBA" id="ARBA00022741"/>
    </source>
</evidence>
<dbReference type="SUPFAM" id="SSF47384">
    <property type="entry name" value="Homodimeric domain of signal transducing histidine kinase"/>
    <property type="match status" value="1"/>
</dbReference>
<evidence type="ECO:0000259" key="13">
    <source>
        <dbReference type="PROSITE" id="PS50109"/>
    </source>
</evidence>
<keyword evidence="5" id="KW-0547">Nucleotide-binding</keyword>
<dbReference type="Pfam" id="PF08447">
    <property type="entry name" value="PAS_3"/>
    <property type="match status" value="2"/>
</dbReference>
<feature type="domain" description="PAS" evidence="15">
    <location>
        <begin position="27"/>
        <end position="64"/>
    </location>
</feature>
<dbReference type="PROSITE" id="PS50110">
    <property type="entry name" value="RESPONSE_REGULATORY"/>
    <property type="match status" value="2"/>
</dbReference>
<dbReference type="Proteomes" id="UP000002964">
    <property type="component" value="Unassembled WGS sequence"/>
</dbReference>
<organism evidence="17 18">
    <name type="scientific">Thiorhodovibrio frisius</name>
    <dbReference type="NCBI Taxonomy" id="631362"/>
    <lineage>
        <taxon>Bacteria</taxon>
        <taxon>Pseudomonadati</taxon>
        <taxon>Pseudomonadota</taxon>
        <taxon>Gammaproteobacteria</taxon>
        <taxon>Chromatiales</taxon>
        <taxon>Chromatiaceae</taxon>
        <taxon>Thiorhodovibrio</taxon>
    </lineage>
</organism>
<dbReference type="SUPFAM" id="SSF55874">
    <property type="entry name" value="ATPase domain of HSP90 chaperone/DNA topoisomerase II/histidine kinase"/>
    <property type="match status" value="1"/>
</dbReference>
<evidence type="ECO:0000256" key="4">
    <source>
        <dbReference type="ARBA" id="ARBA00022679"/>
    </source>
</evidence>
<dbReference type="Pfam" id="PF00072">
    <property type="entry name" value="Response_reg"/>
    <property type="match status" value="1"/>
</dbReference>
<dbReference type="InterPro" id="IPR001610">
    <property type="entry name" value="PAC"/>
</dbReference>
<dbReference type="NCBIfam" id="TIGR00229">
    <property type="entry name" value="sensory_box"/>
    <property type="match status" value="2"/>
</dbReference>
<dbReference type="AlphaFoldDB" id="H8Z516"/>
<evidence type="ECO:0000256" key="6">
    <source>
        <dbReference type="ARBA" id="ARBA00022777"/>
    </source>
</evidence>
<dbReference type="PANTHER" id="PTHR45339:SF1">
    <property type="entry name" value="HYBRID SIGNAL TRANSDUCTION HISTIDINE KINASE J"/>
    <property type="match status" value="1"/>
</dbReference>
<dbReference type="PROSITE" id="PS50113">
    <property type="entry name" value="PAC"/>
    <property type="match status" value="2"/>
</dbReference>
<dbReference type="InterPro" id="IPR003594">
    <property type="entry name" value="HATPase_dom"/>
</dbReference>
<evidence type="ECO:0000259" key="15">
    <source>
        <dbReference type="PROSITE" id="PS50112"/>
    </source>
</evidence>
<dbReference type="OrthoDB" id="9810730at2"/>
<evidence type="ECO:0000256" key="10">
    <source>
        <dbReference type="ARBA" id="ARBA00068150"/>
    </source>
</evidence>
<evidence type="ECO:0000313" key="17">
    <source>
        <dbReference type="EMBL" id="EIC20423.1"/>
    </source>
</evidence>
<dbReference type="eggNOG" id="COG5002">
    <property type="taxonomic scope" value="Bacteria"/>
</dbReference>
<evidence type="ECO:0000256" key="1">
    <source>
        <dbReference type="ARBA" id="ARBA00000085"/>
    </source>
</evidence>
<keyword evidence="4" id="KW-0808">Transferase</keyword>
<feature type="domain" description="Histidine kinase" evidence="13">
    <location>
        <begin position="565"/>
        <end position="786"/>
    </location>
</feature>
<dbReference type="PROSITE" id="PS50112">
    <property type="entry name" value="PAS"/>
    <property type="match status" value="4"/>
</dbReference>
<dbReference type="RefSeq" id="WP_009150826.1">
    <property type="nucleotide sequence ID" value="NZ_CP121471.1"/>
</dbReference>
<keyword evidence="7" id="KW-0067">ATP-binding</keyword>
<dbReference type="PANTHER" id="PTHR45339">
    <property type="entry name" value="HYBRID SIGNAL TRANSDUCTION HISTIDINE KINASE J"/>
    <property type="match status" value="1"/>
</dbReference>
<dbReference type="SUPFAM" id="SSF52172">
    <property type="entry name" value="CheY-like"/>
    <property type="match status" value="2"/>
</dbReference>
<proteinExistence type="predicted"/>
<dbReference type="Gene3D" id="1.10.287.130">
    <property type="match status" value="1"/>
</dbReference>
<dbReference type="InterPro" id="IPR013655">
    <property type="entry name" value="PAS_fold_3"/>
</dbReference>
<comment type="caution">
    <text evidence="11">Lacks conserved residue(s) required for the propagation of feature annotation.</text>
</comment>
<keyword evidence="8" id="KW-0902">Two-component regulatory system</keyword>